<gene>
    <name evidence="1" type="ORF">CK820_G0026635</name>
</gene>
<reference evidence="1 2" key="1">
    <citation type="submission" date="2017-12" db="EMBL/GenBank/DDBJ databases">
        <title>High-resolution comparative analysis of great ape genomes.</title>
        <authorList>
            <person name="Pollen A."/>
            <person name="Hastie A."/>
            <person name="Hormozdiari F."/>
            <person name="Dougherty M."/>
            <person name="Liu R."/>
            <person name="Chaisson M."/>
            <person name="Hoppe E."/>
            <person name="Hill C."/>
            <person name="Pang A."/>
            <person name="Hillier L."/>
            <person name="Baker C."/>
            <person name="Armstrong J."/>
            <person name="Shendure J."/>
            <person name="Paten B."/>
            <person name="Wilson R."/>
            <person name="Chao H."/>
            <person name="Schneider V."/>
            <person name="Ventura M."/>
            <person name="Kronenberg Z."/>
            <person name="Murali S."/>
            <person name="Gordon D."/>
            <person name="Cantsilieris S."/>
            <person name="Munson K."/>
            <person name="Nelson B."/>
            <person name="Raja A."/>
            <person name="Underwood J."/>
            <person name="Diekhans M."/>
            <person name="Fiddes I."/>
            <person name="Haussler D."/>
            <person name="Eichler E."/>
        </authorList>
    </citation>
    <scope>NUCLEOTIDE SEQUENCE [LARGE SCALE GENOMIC DNA]</scope>
    <source>
        <strain evidence="1">Yerkes chimp pedigree #C0471</strain>
    </source>
</reference>
<comment type="caution">
    <text evidence="1">The sequence shown here is derived from an EMBL/GenBank/DDBJ whole genome shotgun (WGS) entry which is preliminary data.</text>
</comment>
<evidence type="ECO:0000313" key="2">
    <source>
        <dbReference type="Proteomes" id="UP000236370"/>
    </source>
</evidence>
<proteinExistence type="predicted"/>
<organism evidence="1 2">
    <name type="scientific">Pan troglodytes</name>
    <name type="common">Chimpanzee</name>
    <dbReference type="NCBI Taxonomy" id="9598"/>
    <lineage>
        <taxon>Eukaryota</taxon>
        <taxon>Metazoa</taxon>
        <taxon>Chordata</taxon>
        <taxon>Craniata</taxon>
        <taxon>Vertebrata</taxon>
        <taxon>Euteleostomi</taxon>
        <taxon>Mammalia</taxon>
        <taxon>Eutheria</taxon>
        <taxon>Euarchontoglires</taxon>
        <taxon>Primates</taxon>
        <taxon>Haplorrhini</taxon>
        <taxon>Catarrhini</taxon>
        <taxon>Hominidae</taxon>
        <taxon>Pan</taxon>
    </lineage>
</organism>
<dbReference type="AlphaFoldDB" id="A0A2J8LRB8"/>
<name>A0A2J8LRB8_PANTR</name>
<dbReference type="EMBL" id="NBAG03000279">
    <property type="protein sequence ID" value="PNI49820.1"/>
    <property type="molecule type" value="Genomic_DNA"/>
</dbReference>
<accession>A0A2J8LRB8</accession>
<feature type="non-terminal residue" evidence="1">
    <location>
        <position position="1"/>
    </location>
</feature>
<sequence length="82" mass="10053">AMKTLLLKERQEKLQLEMHLRDEICNEMVEQMQQREQWCSEHLDTQKELLEEMYEEKLNILKESLTSFYQEEIQSCISIRKC</sequence>
<protein>
    <submittedName>
        <fullName evidence="1">KIF20A isoform 4</fullName>
    </submittedName>
</protein>
<dbReference type="Proteomes" id="UP000236370">
    <property type="component" value="Unassembled WGS sequence"/>
</dbReference>
<evidence type="ECO:0000313" key="1">
    <source>
        <dbReference type="EMBL" id="PNI49820.1"/>
    </source>
</evidence>
<dbReference type="SMR" id="A0A2J8LRB8"/>